<organism evidence="1">
    <name type="scientific">marine sediment metagenome</name>
    <dbReference type="NCBI Taxonomy" id="412755"/>
    <lineage>
        <taxon>unclassified sequences</taxon>
        <taxon>metagenomes</taxon>
        <taxon>ecological metagenomes</taxon>
    </lineage>
</organism>
<protein>
    <submittedName>
        <fullName evidence="1">Uncharacterized protein</fullName>
    </submittedName>
</protein>
<reference evidence="1" key="1">
    <citation type="journal article" date="2015" name="Nature">
        <title>Complex archaea that bridge the gap between prokaryotes and eukaryotes.</title>
        <authorList>
            <person name="Spang A."/>
            <person name="Saw J.H."/>
            <person name="Jorgensen S.L."/>
            <person name="Zaremba-Niedzwiedzka K."/>
            <person name="Martijn J."/>
            <person name="Lind A.E."/>
            <person name="van Eijk R."/>
            <person name="Schleper C."/>
            <person name="Guy L."/>
            <person name="Ettema T.J."/>
        </authorList>
    </citation>
    <scope>NUCLEOTIDE SEQUENCE</scope>
</reference>
<proteinExistence type="predicted"/>
<accession>A0A0F9XW71</accession>
<name>A0A0F9XW71_9ZZZZ</name>
<gene>
    <name evidence="1" type="ORF">LCGC14_0095650</name>
</gene>
<comment type="caution">
    <text evidence="1">The sequence shown here is derived from an EMBL/GenBank/DDBJ whole genome shotgun (WGS) entry which is preliminary data.</text>
</comment>
<evidence type="ECO:0000313" key="1">
    <source>
        <dbReference type="EMBL" id="KKO03637.1"/>
    </source>
</evidence>
<dbReference type="EMBL" id="LAZR01000026">
    <property type="protein sequence ID" value="KKO03637.1"/>
    <property type="molecule type" value="Genomic_DNA"/>
</dbReference>
<sequence>MATALAAVLLAGAFLAAPGCDKPIARPPVTVAEYEKKLDRRGAYPPVVVARHNIQRVLDEDVPIEHRQASLALVMHLQTTGSHSKETLAALWGNPNVPPRLQRDLRNYLLQRDDPALTGFVLETLRQPNISQATTDALMHWLARNGDAGAFAELVKVWAREPPTGPNEELFRTTVARIRRTTWDQALLDAQNSPKFRARGSLQEVLVKRVPMGELKKRFLAPSARSDAVAAIQAFIRTFDYVPVTRGALIQAVYVYKTQRRSLQRPLDLYERWRTDATRPYDFNVRDFSLMSALAGDPEAMETSRSTLLRQLAYARSGRRHAIYRAARHRAGRIDTRLHRQSSMLSMADVWNIWLIEELLSRPKIRASLKELAKRDRADTRVPSGGVIVYEGRRAEAKLYPADPAASDDMKYVPGKSMLRAARRALCRFVAHFEKVNNAERTGPTVEELLDAKSNNYYGLTFTTLDEDTFSAHYYTPTGIVISLGKFPFGAAAER</sequence>
<dbReference type="AlphaFoldDB" id="A0A0F9XW71"/>